<sequence length="860" mass="92276">MPDMPETVHLPVGGWRLWEHFALRGPGFPAGGVLRLAPPGLARAADGFAAGGDPAGPEWEAFTGEFDEAAVRTARLLQEIAGSPRFRAAVAWQNPAVLRTGVAPFLAWTPTAAGRTSMPRQREELVAHYWQRFCVKNDTIGFFGPVGWGRWDLRREGVAVDPGSGFLADSRVYFSSWAVDALARTLDADPALRAWIPPRRVPFVRIEDGAVRVPGRRPQPVAGADLAVLRLCDGTRTVAEIAGAAGLSEAEAERSVRALVAGRWVHWRLEVPSGTYPEAGLRAILERIGDPAVREPALERLAVLERGRDAVGAAGTDDAALTAALGALEADFAALTATEAQRAKGARTAPCRGVVYADCRRSATAVLGRELLGELTPLALCLTAARWMTNRVAERIRGRLRPLWERLAAEADGGRVDLASLWLACLPSPHPRAEEDVAAVQAELRAKWARILEVPEGARRVRLSSRDLADRVREEFDEPGAGWSLARYFSPDVLVLAEDADAVARGDYELLLGEMHCALNTMGASLFVHQHADRGALVAETSRDFPGPRLLPMLPKELPLKWSTRSRPSLERPEDYHVALVDHTGDPLRQRTVLAADVAVEDRGGALVAVLPDGAVFDLLDVYANTLTQRVMDRFTLRPEGDHTPRVSIDRMVVARETWTLPVAEMGFSGEKSEARRFVRARAWARERDLPRFVFVVSPTEPRPFYVDFDSPVYVNIFAKAARRLARHDAGARLVVSEMLPTPEQAWLTDDEGRTYTSELRFVAVDQTAGAGEPAGAPEQAADARALAVGAGVRADAGALAVDAVGRAGGGVGPAVGAGVRAGGAGVLTRGARVPAVDAVGRAGGAAVATAGAARSEGGR</sequence>
<feature type="domain" description="Lantibiotic dehydratase N-terminal" evidence="1">
    <location>
        <begin position="84"/>
        <end position="610"/>
    </location>
</feature>
<dbReference type="KEGG" id="srn:A4G23_05332"/>
<proteinExistence type="predicted"/>
<dbReference type="STRING" id="285473.A4G23_05332"/>
<feature type="domain" description="Lantibiotic dehydratase N-terminal" evidence="1">
    <location>
        <begin position="633"/>
        <end position="717"/>
    </location>
</feature>
<dbReference type="AlphaFoldDB" id="A0A1D8GAI0"/>
<dbReference type="Proteomes" id="UP000095349">
    <property type="component" value="Chromosome"/>
</dbReference>
<evidence type="ECO:0000313" key="3">
    <source>
        <dbReference type="Proteomes" id="UP000095349"/>
    </source>
</evidence>
<protein>
    <recommendedName>
        <fullName evidence="1">Lantibiotic dehydratase N-terminal domain-containing protein</fullName>
    </recommendedName>
</protein>
<name>A0A1D8GAI0_9ACTN</name>
<gene>
    <name evidence="2" type="ORF">A4G23_05332</name>
</gene>
<dbReference type="InterPro" id="IPR006827">
    <property type="entry name" value="Lant_deHydtase_N"/>
</dbReference>
<dbReference type="EMBL" id="CP017316">
    <property type="protein sequence ID" value="AOT62434.1"/>
    <property type="molecule type" value="Genomic_DNA"/>
</dbReference>
<accession>A0A1D8GAI0</accession>
<evidence type="ECO:0000313" key="2">
    <source>
        <dbReference type="EMBL" id="AOT62434.1"/>
    </source>
</evidence>
<keyword evidence="3" id="KW-1185">Reference proteome</keyword>
<evidence type="ECO:0000259" key="1">
    <source>
        <dbReference type="Pfam" id="PF04738"/>
    </source>
</evidence>
<dbReference type="PATRIC" id="fig|285473.5.peg.5619"/>
<organism evidence="2 3">
    <name type="scientific">Streptomyces rubrolavendulae</name>
    <dbReference type="NCBI Taxonomy" id="285473"/>
    <lineage>
        <taxon>Bacteria</taxon>
        <taxon>Bacillati</taxon>
        <taxon>Actinomycetota</taxon>
        <taxon>Actinomycetes</taxon>
        <taxon>Kitasatosporales</taxon>
        <taxon>Streptomycetaceae</taxon>
        <taxon>Streptomyces</taxon>
    </lineage>
</organism>
<dbReference type="Pfam" id="PF04738">
    <property type="entry name" value="Lant_dehydr_N"/>
    <property type="match status" value="2"/>
</dbReference>
<reference evidence="2 3" key="1">
    <citation type="submission" date="2016-09" db="EMBL/GenBank/DDBJ databases">
        <title>Streptomyces rubrolavendulae MJM4426 Genome sequencing and assembly.</title>
        <authorList>
            <person name="Kim J.-G."/>
        </authorList>
    </citation>
    <scope>NUCLEOTIDE SEQUENCE [LARGE SCALE GENOMIC DNA]</scope>
    <source>
        <strain evidence="2 3">MJM4426</strain>
    </source>
</reference>